<evidence type="ECO:0000313" key="1">
    <source>
        <dbReference type="EMBL" id="ODG93194.1"/>
    </source>
</evidence>
<organism evidence="1 2">
    <name type="scientific">Gottfriedia luciferensis</name>
    <dbReference type="NCBI Taxonomy" id="178774"/>
    <lineage>
        <taxon>Bacteria</taxon>
        <taxon>Bacillati</taxon>
        <taxon>Bacillota</taxon>
        <taxon>Bacilli</taxon>
        <taxon>Bacillales</taxon>
        <taxon>Bacillaceae</taxon>
        <taxon>Gottfriedia</taxon>
    </lineage>
</organism>
<sequence>MNFRSKEQILAEQPSIERKIEFRGNKYKLVDTVHDVSHGGFDDLTCYTYRNEAENAEILLYVQKGKIVIVEP</sequence>
<dbReference type="EMBL" id="MDKC01000002">
    <property type="protein sequence ID" value="ODG93194.1"/>
    <property type="molecule type" value="Genomic_DNA"/>
</dbReference>
<protein>
    <submittedName>
        <fullName evidence="1">Uncharacterized protein</fullName>
    </submittedName>
</protein>
<gene>
    <name evidence="1" type="ORF">BED47_02585</name>
</gene>
<proteinExistence type="predicted"/>
<dbReference type="RefSeq" id="WP_069032275.1">
    <property type="nucleotide sequence ID" value="NZ_MDKC01000002.1"/>
</dbReference>
<evidence type="ECO:0000313" key="2">
    <source>
        <dbReference type="Proteomes" id="UP000094580"/>
    </source>
</evidence>
<keyword evidence="2" id="KW-1185">Reference proteome</keyword>
<name>A0ABX2ZXQ1_9BACI</name>
<accession>A0ABX2ZXQ1</accession>
<reference evidence="1 2" key="1">
    <citation type="submission" date="2016-07" db="EMBL/GenBank/DDBJ databases">
        <authorList>
            <person name="Townsley L."/>
            <person name="Shank E.A."/>
        </authorList>
    </citation>
    <scope>NUCLEOTIDE SEQUENCE [LARGE SCALE GENOMIC DNA]</scope>
    <source>
        <strain evidence="1 2">CH01</strain>
    </source>
</reference>
<dbReference type="Proteomes" id="UP000094580">
    <property type="component" value="Unassembled WGS sequence"/>
</dbReference>
<comment type="caution">
    <text evidence="1">The sequence shown here is derived from an EMBL/GenBank/DDBJ whole genome shotgun (WGS) entry which is preliminary data.</text>
</comment>